<dbReference type="Proteomes" id="UP001162162">
    <property type="component" value="Unassembled WGS sequence"/>
</dbReference>
<protein>
    <submittedName>
        <fullName evidence="1">Uncharacterized protein</fullName>
    </submittedName>
</protein>
<evidence type="ECO:0000313" key="1">
    <source>
        <dbReference type="EMBL" id="KAJ8935590.1"/>
    </source>
</evidence>
<organism evidence="1 2">
    <name type="scientific">Aromia moschata</name>
    <dbReference type="NCBI Taxonomy" id="1265417"/>
    <lineage>
        <taxon>Eukaryota</taxon>
        <taxon>Metazoa</taxon>
        <taxon>Ecdysozoa</taxon>
        <taxon>Arthropoda</taxon>
        <taxon>Hexapoda</taxon>
        <taxon>Insecta</taxon>
        <taxon>Pterygota</taxon>
        <taxon>Neoptera</taxon>
        <taxon>Endopterygota</taxon>
        <taxon>Coleoptera</taxon>
        <taxon>Polyphaga</taxon>
        <taxon>Cucujiformia</taxon>
        <taxon>Chrysomeloidea</taxon>
        <taxon>Cerambycidae</taxon>
        <taxon>Cerambycinae</taxon>
        <taxon>Callichromatini</taxon>
        <taxon>Aromia</taxon>
    </lineage>
</organism>
<evidence type="ECO:0000313" key="2">
    <source>
        <dbReference type="Proteomes" id="UP001162162"/>
    </source>
</evidence>
<dbReference type="AlphaFoldDB" id="A0AAV8XAS8"/>
<comment type="caution">
    <text evidence="1">The sequence shown here is derived from an EMBL/GenBank/DDBJ whole genome shotgun (WGS) entry which is preliminary data.</text>
</comment>
<dbReference type="EMBL" id="JAPWTK010000862">
    <property type="protein sequence ID" value="KAJ8935590.1"/>
    <property type="molecule type" value="Genomic_DNA"/>
</dbReference>
<reference evidence="1" key="1">
    <citation type="journal article" date="2023" name="Insect Mol. Biol.">
        <title>Genome sequencing provides insights into the evolution of gene families encoding plant cell wall-degrading enzymes in longhorned beetles.</title>
        <authorList>
            <person name="Shin N.R."/>
            <person name="Okamura Y."/>
            <person name="Kirsch R."/>
            <person name="Pauchet Y."/>
        </authorList>
    </citation>
    <scope>NUCLEOTIDE SEQUENCE</scope>
    <source>
        <strain evidence="1">AMC_N1</strain>
    </source>
</reference>
<proteinExistence type="predicted"/>
<keyword evidence="2" id="KW-1185">Reference proteome</keyword>
<gene>
    <name evidence="1" type="ORF">NQ318_000630</name>
</gene>
<accession>A0AAV8XAS8</accession>
<sequence>MRTLSHTEFSLLFVVILLSFGLPKSFSHLYLEVFTKAMSRFCLIHGYILVCKVKQQILECERLRKVVELYRSDFFEILVICNPKLPFLVKDVLEVFDIANYNYPVDSTVLSLADMFKYDYFINKRNLIKNICSTDR</sequence>
<name>A0AAV8XAS8_9CUCU</name>